<evidence type="ECO:0000259" key="6">
    <source>
        <dbReference type="Pfam" id="PF01509"/>
    </source>
</evidence>
<proteinExistence type="inferred from homology"/>
<dbReference type="Proteomes" id="UP000613208">
    <property type="component" value="Unassembled WGS sequence"/>
</dbReference>
<evidence type="ECO:0000256" key="4">
    <source>
        <dbReference type="ARBA" id="ARBA00023235"/>
    </source>
</evidence>
<feature type="domain" description="Pseudouridine synthase II N-terminal" evidence="6">
    <location>
        <begin position="24"/>
        <end position="171"/>
    </location>
</feature>
<gene>
    <name evidence="5 8" type="primary">truB</name>
    <name evidence="8" type="ORF">ANBU17_15170</name>
</gene>
<dbReference type="AlphaFoldDB" id="A0A916Q964"/>
<dbReference type="EC" id="5.4.99.25" evidence="5"/>
<evidence type="ECO:0000256" key="5">
    <source>
        <dbReference type="HAMAP-Rule" id="MF_01080"/>
    </source>
</evidence>
<dbReference type="CDD" id="cd02573">
    <property type="entry name" value="PseudoU_synth_EcTruB"/>
    <property type="match status" value="1"/>
</dbReference>
<accession>A0A916Q964</accession>
<dbReference type="InterPro" id="IPR020103">
    <property type="entry name" value="PsdUridine_synth_cat_dom_sf"/>
</dbReference>
<keyword evidence="3 5" id="KW-0819">tRNA processing</keyword>
<dbReference type="InterPro" id="IPR002501">
    <property type="entry name" value="PsdUridine_synth_N"/>
</dbReference>
<dbReference type="GO" id="GO:0160148">
    <property type="term" value="F:tRNA pseudouridine(55) synthase activity"/>
    <property type="evidence" value="ECO:0007669"/>
    <property type="project" value="UniProtKB-EC"/>
</dbReference>
<evidence type="ECO:0000313" key="9">
    <source>
        <dbReference type="Proteomes" id="UP000613208"/>
    </source>
</evidence>
<dbReference type="GO" id="GO:0031119">
    <property type="term" value="P:tRNA pseudouridine synthesis"/>
    <property type="evidence" value="ECO:0007669"/>
    <property type="project" value="UniProtKB-UniRule"/>
</dbReference>
<evidence type="ECO:0000256" key="1">
    <source>
        <dbReference type="ARBA" id="ARBA00000385"/>
    </source>
</evidence>
<dbReference type="EMBL" id="BLYI01000031">
    <property type="protein sequence ID" value="GFO85170.1"/>
    <property type="molecule type" value="Genomic_DNA"/>
</dbReference>
<dbReference type="Gene3D" id="3.30.2350.10">
    <property type="entry name" value="Pseudouridine synthase"/>
    <property type="match status" value="1"/>
</dbReference>
<reference evidence="8" key="1">
    <citation type="submission" date="2020-06" db="EMBL/GenBank/DDBJ databases">
        <title>Characterization of fructooligosaccharide metabolism and fructooligosaccharide-degrading enzymes in human commensal butyrate producers.</title>
        <authorList>
            <person name="Tanno H."/>
            <person name="Fujii T."/>
            <person name="Hirano K."/>
            <person name="Maeno S."/>
            <person name="Tonozuka T."/>
            <person name="Sakamoto M."/>
            <person name="Ohkuma M."/>
            <person name="Tochio T."/>
            <person name="Endo A."/>
        </authorList>
    </citation>
    <scope>NUCLEOTIDE SEQUENCE</scope>
    <source>
        <strain evidence="8">JCM 17466</strain>
    </source>
</reference>
<dbReference type="NCBIfam" id="TIGR00431">
    <property type="entry name" value="TruB"/>
    <property type="match status" value="1"/>
</dbReference>
<feature type="active site" description="Nucleophile" evidence="5">
    <location>
        <position position="39"/>
    </location>
</feature>
<dbReference type="InterPro" id="IPR032819">
    <property type="entry name" value="TruB_C"/>
</dbReference>
<name>A0A916Q964_9FIRM</name>
<comment type="similarity">
    <text evidence="2 5">Belongs to the pseudouridine synthase TruB family. Type 1 subfamily.</text>
</comment>
<dbReference type="GO" id="GO:1990481">
    <property type="term" value="P:mRNA pseudouridine synthesis"/>
    <property type="evidence" value="ECO:0007669"/>
    <property type="project" value="TreeGrafter"/>
</dbReference>
<dbReference type="Pfam" id="PF01509">
    <property type="entry name" value="TruB_N"/>
    <property type="match status" value="1"/>
</dbReference>
<dbReference type="HAMAP" id="MF_01080">
    <property type="entry name" value="TruB_bact"/>
    <property type="match status" value="1"/>
</dbReference>
<organism evidence="8 9">
    <name type="scientific">Anaerostipes butyraticus</name>
    <dbReference type="NCBI Taxonomy" id="645466"/>
    <lineage>
        <taxon>Bacteria</taxon>
        <taxon>Bacillati</taxon>
        <taxon>Bacillota</taxon>
        <taxon>Clostridia</taxon>
        <taxon>Lachnospirales</taxon>
        <taxon>Lachnospiraceae</taxon>
        <taxon>Anaerostipes</taxon>
    </lineage>
</organism>
<keyword evidence="9" id="KW-1185">Reference proteome</keyword>
<feature type="domain" description="tRNA pseudouridylate synthase B C-terminal" evidence="7">
    <location>
        <begin position="172"/>
        <end position="230"/>
    </location>
</feature>
<comment type="caution">
    <text evidence="8">The sequence shown here is derived from an EMBL/GenBank/DDBJ whole genome shotgun (WGS) entry which is preliminary data.</text>
</comment>
<comment type="catalytic activity">
    <reaction evidence="1 5">
        <text>uridine(55) in tRNA = pseudouridine(55) in tRNA</text>
        <dbReference type="Rhea" id="RHEA:42532"/>
        <dbReference type="Rhea" id="RHEA-COMP:10101"/>
        <dbReference type="Rhea" id="RHEA-COMP:10102"/>
        <dbReference type="ChEBI" id="CHEBI:65314"/>
        <dbReference type="ChEBI" id="CHEBI:65315"/>
        <dbReference type="EC" id="5.4.99.25"/>
    </reaction>
</comment>
<dbReference type="RefSeq" id="WP_201310875.1">
    <property type="nucleotide sequence ID" value="NZ_BLYI01000031.1"/>
</dbReference>
<dbReference type="InterPro" id="IPR014780">
    <property type="entry name" value="tRNA_psdUridine_synth_TruB"/>
</dbReference>
<dbReference type="PANTHER" id="PTHR13767:SF2">
    <property type="entry name" value="PSEUDOURIDYLATE SYNTHASE TRUB1"/>
    <property type="match status" value="1"/>
</dbReference>
<dbReference type="SUPFAM" id="SSF55120">
    <property type="entry name" value="Pseudouridine synthase"/>
    <property type="match status" value="1"/>
</dbReference>
<sequence>MLNGIINVYKEQGFTSHDVVAKLRGILRQKKIGHTGTLDPNAVGVLPVCLGRGTKLCDMLTATKKQYETTFLLGKETDTEDIWGVETAVFPVPESEDAVKEAVFSFIGEYDQIPPMYSAKKVQGRKLYELAREGKVIERKPQKVRIYEISDLKINLPEVSMTVTCSKGTYIRSLCRDIGRKLQSGACMTKLTRTRSSGFRIEASHTLEEIEKAAKEDRVSEYIIPVEKVFSSLQKGTVRKNCNKLLYNGNPLKLSCFCETGLDTGRMLRVYDEEGHFIGVYRWKKQMFFPDKIFYDQND</sequence>
<evidence type="ECO:0000256" key="2">
    <source>
        <dbReference type="ARBA" id="ARBA00005642"/>
    </source>
</evidence>
<protein>
    <recommendedName>
        <fullName evidence="5">tRNA pseudouridine synthase B</fullName>
        <ecNumber evidence="5">5.4.99.25</ecNumber>
    </recommendedName>
    <alternativeName>
        <fullName evidence="5">tRNA pseudouridine(55) synthase</fullName>
        <shortName evidence="5">Psi55 synthase</shortName>
    </alternativeName>
    <alternativeName>
        <fullName evidence="5">tRNA pseudouridylate synthase</fullName>
    </alternativeName>
    <alternativeName>
        <fullName evidence="5">tRNA-uridine isomerase</fullName>
    </alternativeName>
</protein>
<dbReference type="PANTHER" id="PTHR13767">
    <property type="entry name" value="TRNA-PSEUDOURIDINE SYNTHASE"/>
    <property type="match status" value="1"/>
</dbReference>
<dbReference type="Pfam" id="PF16198">
    <property type="entry name" value="TruB_C_2"/>
    <property type="match status" value="1"/>
</dbReference>
<comment type="function">
    <text evidence="5">Responsible for synthesis of pseudouridine from uracil-55 in the psi GC loop of transfer RNAs.</text>
</comment>
<evidence type="ECO:0000256" key="3">
    <source>
        <dbReference type="ARBA" id="ARBA00022694"/>
    </source>
</evidence>
<evidence type="ECO:0000313" key="8">
    <source>
        <dbReference type="EMBL" id="GFO85170.1"/>
    </source>
</evidence>
<evidence type="ECO:0000259" key="7">
    <source>
        <dbReference type="Pfam" id="PF16198"/>
    </source>
</evidence>
<dbReference type="GO" id="GO:0003723">
    <property type="term" value="F:RNA binding"/>
    <property type="evidence" value="ECO:0007669"/>
    <property type="project" value="InterPro"/>
</dbReference>
<keyword evidence="4 5" id="KW-0413">Isomerase</keyword>